<evidence type="ECO:0000313" key="3">
    <source>
        <dbReference type="EMBL" id="QJA65520.1"/>
    </source>
</evidence>
<dbReference type="EMBL" id="MT142524">
    <property type="protein sequence ID" value="QJA84144.1"/>
    <property type="molecule type" value="Genomic_DNA"/>
</dbReference>
<sequence length="1301" mass="140095">MPVSTEAVLKIAVEVDKETGEVRLKQLGDAGEKAAKKTDEEFKKSGRTLDDYNRKVRNLQDAWLKYTFIVGTVIAVLTTLTLTVNKTIAAASNLQEVTSKFETVFGKQSDQAYKWAKALEQSYAMSTREARQYLASLQDLLKPMGVAAQTAAKLSFEIVKLAADLGSFNNLPTAQVIADIQSALVGNYETMKKYGVVINAALVGQKAMAMHLAATKDALTAAHKAQAAYELIVAGSTDAIGDMNRTMDGYANQSKAADAALENLSATIGDFFMPQATEMQRGITAAADALSRFLKNLKDVQKQAREGGRPLFGIIPTTGHYEFIGPEEPGYGSYYREQDLPFAGFGDEQLRALEEKLQAINERLQAAGAASGGDINKKLRDLLVKRKEDELKLEIEYSEKITKLRLATEKKANDLFIKVARQRWEDWAGEYGEVLEGMERGDKEAAEARIREQEKANRAVKKSYDNLIEGMQSTTYNFLDDLRTGTISSWKDALDEALNLFLKWAEAIAARQIVLNIGAPALNAFGITSTSGGNFLFNAAGSAAGNVATSSGASALASLLSSSSTGLPYGAAVGEFGAVSGGLAGVAGPLAAAAPYALGAAAIAGLAYLIASSQTHANYGTIGPSTGTIAGGALGFTPFDITPPGTYGVKHQDAEASQRLAESVNQGAQAITDAFNEQMVQLIPLLGDNFVDSIEGTVIEFAAKYNSGFEGFSISDQGDFQADLENILTHISKQLWASVIPMIETGAANAIEDFRSSAAGARMGSTFMEAGTFVLGGRANFASDEEYINAVRDFLTLQQNASDAWDSINSNIDKQLGLLTPYEQQLANVNTQFDTWIATLEALGYSAEALATIEGRRTDVLDKLAEDEAARQAAAAAKTAAQRVKELANEIENLQQAAAAAAQPYEALRGSIQPYLIGQARRDWQASDYAYRYQELEAAFGALDPSAADYRDESIRIMEEQYEVLQAIEQLNQEQVQQTGALIGSLSDTIDRIIGGDLAAYQSPGWYGQRYASLLSSARGGDQAAAEAFNQFVPQYLEFMGAYGGNYSQLSSAVLQDLEGLKKFYEGQQDLATNEMLLQTTISTNSLLEALLHKADEQIAAIHQQAAAETAAKQAALDAANNAAVAQYIASLSSAEKAQINAEAYVNRYSDLSKAYYETYYPGDIVYWAQKHWADFGQAEKRTYGADLEAYARSILGLQHGGTAYAGVPYWVGEMGMPEVIIPNQTSTVVSNNTIRQAFDPEAIGDAVARAVMPAIAAVSRAGGEVHVHLNSREIAYAFAEEIPRNGDLQYAISRVPARSR</sequence>
<protein>
    <submittedName>
        <fullName evidence="3">Putative tail tape measure protein</fullName>
    </submittedName>
</protein>
<keyword evidence="2" id="KW-0812">Transmembrane</keyword>
<evidence type="ECO:0000256" key="2">
    <source>
        <dbReference type="SAM" id="Phobius"/>
    </source>
</evidence>
<dbReference type="EMBL" id="MT141540">
    <property type="protein sequence ID" value="QJA65520.1"/>
    <property type="molecule type" value="Genomic_DNA"/>
</dbReference>
<accession>A0A6M3J6M9</accession>
<keyword evidence="2" id="KW-1133">Transmembrane helix</keyword>
<keyword evidence="1" id="KW-0175">Coiled coil</keyword>
<keyword evidence="2" id="KW-0472">Membrane</keyword>
<name>A0A6M3J6M9_9ZZZZ</name>
<gene>
    <name evidence="4" type="ORF">MM415A00224_0043</name>
    <name evidence="3" type="ORF">MM415B00387_0013</name>
</gene>
<evidence type="ECO:0000256" key="1">
    <source>
        <dbReference type="SAM" id="Coils"/>
    </source>
</evidence>
<evidence type="ECO:0000313" key="4">
    <source>
        <dbReference type="EMBL" id="QJA84144.1"/>
    </source>
</evidence>
<feature type="coiled-coil region" evidence="1">
    <location>
        <begin position="870"/>
        <end position="897"/>
    </location>
</feature>
<proteinExistence type="predicted"/>
<feature type="transmembrane region" description="Helical" evidence="2">
    <location>
        <begin position="63"/>
        <end position="84"/>
    </location>
</feature>
<organism evidence="3">
    <name type="scientific">viral metagenome</name>
    <dbReference type="NCBI Taxonomy" id="1070528"/>
    <lineage>
        <taxon>unclassified sequences</taxon>
        <taxon>metagenomes</taxon>
        <taxon>organismal metagenomes</taxon>
    </lineage>
</organism>
<reference evidence="3" key="1">
    <citation type="submission" date="2020-03" db="EMBL/GenBank/DDBJ databases">
        <title>The deep terrestrial virosphere.</title>
        <authorList>
            <person name="Holmfeldt K."/>
            <person name="Nilsson E."/>
            <person name="Simone D."/>
            <person name="Lopez-Fernandez M."/>
            <person name="Wu X."/>
            <person name="de Brujin I."/>
            <person name="Lundin D."/>
            <person name="Andersson A."/>
            <person name="Bertilsson S."/>
            <person name="Dopson M."/>
        </authorList>
    </citation>
    <scope>NUCLEOTIDE SEQUENCE</scope>
    <source>
        <strain evidence="4">MM415A00224</strain>
        <strain evidence="3">MM415B00387</strain>
    </source>
</reference>